<evidence type="ECO:0000259" key="4">
    <source>
        <dbReference type="PROSITE" id="PS01124"/>
    </source>
</evidence>
<dbReference type="RefSeq" id="WP_027311813.1">
    <property type="nucleotide sequence ID" value="NZ_JBHLZN010000002.1"/>
</dbReference>
<evidence type="ECO:0000256" key="3">
    <source>
        <dbReference type="ARBA" id="ARBA00023163"/>
    </source>
</evidence>
<dbReference type="SUPFAM" id="SSF52317">
    <property type="entry name" value="Class I glutamine amidotransferase-like"/>
    <property type="match status" value="1"/>
</dbReference>
<keyword evidence="2" id="KW-0238">DNA-binding</keyword>
<dbReference type="InterPro" id="IPR018060">
    <property type="entry name" value="HTH_AraC"/>
</dbReference>
<dbReference type="EMBL" id="JBHLZN010000002">
    <property type="protein sequence ID" value="MFB9886353.1"/>
    <property type="molecule type" value="Genomic_DNA"/>
</dbReference>
<evidence type="ECO:0000256" key="1">
    <source>
        <dbReference type="ARBA" id="ARBA00023015"/>
    </source>
</evidence>
<sequence length="319" mass="35545">MRQVAILAYPDLCTFEFGCAVELFALPRPEIPNWYQTRIVSLEPGPLAATGGIQILTEQVQDFSAFDTLIIPGWHSRDEAPPPSLQSAMRSLVARGGRILSFCSGAFLLAGCGLLDGRRACTHWRYADAFRQRFPQVELQAESLYVLDEQLGCSAGSAAGLDLGLALIRRDFGADIANSVAKRLVLPAQRDGGQAQFIPAPTLPRREHPLHTCLEWAQANLQQPIRVEQLCEMACMSRRSFDRHMRQLTGLSPQAWLTRQRLQQAQAWLETSDANLEQIAQHCGFGSALNLRHHFQQSLGISPQQYRRQFSTSLSDNFG</sequence>
<proteinExistence type="predicted"/>
<comment type="caution">
    <text evidence="5">The sequence shown here is derived from an EMBL/GenBank/DDBJ whole genome shotgun (WGS) entry which is preliminary data.</text>
</comment>
<reference evidence="5 6" key="1">
    <citation type="submission" date="2024-09" db="EMBL/GenBank/DDBJ databases">
        <authorList>
            <person name="Sun Q."/>
            <person name="Mori K."/>
        </authorList>
    </citation>
    <scope>NUCLEOTIDE SEQUENCE [LARGE SCALE GENOMIC DNA]</scope>
    <source>
        <strain evidence="5 6">ATCC 51285</strain>
    </source>
</reference>
<dbReference type="Pfam" id="PF01965">
    <property type="entry name" value="DJ-1_PfpI"/>
    <property type="match status" value="1"/>
</dbReference>
<keyword evidence="3" id="KW-0804">Transcription</keyword>
<dbReference type="Gene3D" id="1.10.10.60">
    <property type="entry name" value="Homeodomain-like"/>
    <property type="match status" value="1"/>
</dbReference>
<dbReference type="SMART" id="SM00342">
    <property type="entry name" value="HTH_ARAC"/>
    <property type="match status" value="1"/>
</dbReference>
<accession>A0ABV5ZAS9</accession>
<dbReference type="Gene3D" id="3.40.50.880">
    <property type="match status" value="1"/>
</dbReference>
<dbReference type="Pfam" id="PF12833">
    <property type="entry name" value="HTH_18"/>
    <property type="match status" value="1"/>
</dbReference>
<protein>
    <submittedName>
        <fullName evidence="5">Helix-turn-helix domain-containing protein</fullName>
    </submittedName>
</protein>
<evidence type="ECO:0000256" key="2">
    <source>
        <dbReference type="ARBA" id="ARBA00023125"/>
    </source>
</evidence>
<dbReference type="SUPFAM" id="SSF46689">
    <property type="entry name" value="Homeodomain-like"/>
    <property type="match status" value="2"/>
</dbReference>
<gene>
    <name evidence="5" type="ORF">ACFFLH_08030</name>
</gene>
<dbReference type="InterPro" id="IPR002818">
    <property type="entry name" value="DJ-1/PfpI"/>
</dbReference>
<dbReference type="InterPro" id="IPR018062">
    <property type="entry name" value="HTH_AraC-typ_CS"/>
</dbReference>
<dbReference type="InterPro" id="IPR052158">
    <property type="entry name" value="INH-QAR"/>
</dbReference>
<keyword evidence="1" id="KW-0805">Transcription regulation</keyword>
<dbReference type="InterPro" id="IPR029062">
    <property type="entry name" value="Class_I_gatase-like"/>
</dbReference>
<dbReference type="PANTHER" id="PTHR43130:SF3">
    <property type="entry name" value="HTH-TYPE TRANSCRIPTIONAL REGULATOR RV1931C"/>
    <property type="match status" value="1"/>
</dbReference>
<dbReference type="CDD" id="cd03137">
    <property type="entry name" value="GATase1_AraC_1"/>
    <property type="match status" value="1"/>
</dbReference>
<organism evidence="5 6">
    <name type="scientific">Balneatrix alpica</name>
    <dbReference type="NCBI Taxonomy" id="75684"/>
    <lineage>
        <taxon>Bacteria</taxon>
        <taxon>Pseudomonadati</taxon>
        <taxon>Pseudomonadota</taxon>
        <taxon>Gammaproteobacteria</taxon>
        <taxon>Oceanospirillales</taxon>
        <taxon>Balneatrichaceae</taxon>
        <taxon>Balneatrix</taxon>
    </lineage>
</organism>
<dbReference type="PROSITE" id="PS00041">
    <property type="entry name" value="HTH_ARAC_FAMILY_1"/>
    <property type="match status" value="1"/>
</dbReference>
<evidence type="ECO:0000313" key="6">
    <source>
        <dbReference type="Proteomes" id="UP001589628"/>
    </source>
</evidence>
<feature type="domain" description="HTH araC/xylS-type" evidence="4">
    <location>
        <begin position="211"/>
        <end position="309"/>
    </location>
</feature>
<dbReference type="PANTHER" id="PTHR43130">
    <property type="entry name" value="ARAC-FAMILY TRANSCRIPTIONAL REGULATOR"/>
    <property type="match status" value="1"/>
</dbReference>
<dbReference type="PROSITE" id="PS01124">
    <property type="entry name" value="HTH_ARAC_FAMILY_2"/>
    <property type="match status" value="1"/>
</dbReference>
<name>A0ABV5ZAS9_9GAMM</name>
<dbReference type="Proteomes" id="UP001589628">
    <property type="component" value="Unassembled WGS sequence"/>
</dbReference>
<dbReference type="InterPro" id="IPR009057">
    <property type="entry name" value="Homeodomain-like_sf"/>
</dbReference>
<evidence type="ECO:0000313" key="5">
    <source>
        <dbReference type="EMBL" id="MFB9886353.1"/>
    </source>
</evidence>
<keyword evidence="6" id="KW-1185">Reference proteome</keyword>